<dbReference type="EMBL" id="JBIYDN010000007">
    <property type="protein sequence ID" value="MFK4442909.1"/>
    <property type="molecule type" value="Genomic_DNA"/>
</dbReference>
<feature type="signal peptide" evidence="2">
    <location>
        <begin position="1"/>
        <end position="20"/>
    </location>
</feature>
<comment type="caution">
    <text evidence="3">The sequence shown here is derived from an EMBL/GenBank/DDBJ whole genome shotgun (WGS) entry which is preliminary data.</text>
</comment>
<dbReference type="Proteomes" id="UP001620514">
    <property type="component" value="Unassembled WGS sequence"/>
</dbReference>
<reference evidence="3 4" key="2">
    <citation type="submission" date="2024-11" db="EMBL/GenBank/DDBJ databases">
        <title>Using genomics to understand microbial adaptation to soil warming.</title>
        <authorList>
            <person name="Deangelis K.M. PhD."/>
        </authorList>
    </citation>
    <scope>NUCLEOTIDE SEQUENCE [LARGE SCALE GENOMIC DNA]</scope>
    <source>
        <strain evidence="3 4">GAS97</strain>
    </source>
</reference>
<organism evidence="3 4">
    <name type="scientific">Caballeronia udeis</name>
    <dbReference type="NCBI Taxonomy" id="1232866"/>
    <lineage>
        <taxon>Bacteria</taxon>
        <taxon>Pseudomonadati</taxon>
        <taxon>Pseudomonadota</taxon>
        <taxon>Betaproteobacteria</taxon>
        <taxon>Burkholderiales</taxon>
        <taxon>Burkholderiaceae</taxon>
        <taxon>Caballeronia</taxon>
    </lineage>
</organism>
<name>A0ABW8MGV3_9BURK</name>
<feature type="chain" id="PRO_5046324213" evidence="2">
    <location>
        <begin position="21"/>
        <end position="212"/>
    </location>
</feature>
<evidence type="ECO:0000256" key="2">
    <source>
        <dbReference type="SAM" id="SignalP"/>
    </source>
</evidence>
<feature type="compositionally biased region" description="Low complexity" evidence="1">
    <location>
        <begin position="117"/>
        <end position="126"/>
    </location>
</feature>
<protein>
    <submittedName>
        <fullName evidence="3">Flagellar biosynthesis GTPase FlhF</fullName>
    </submittedName>
</protein>
<keyword evidence="2" id="KW-0732">Signal</keyword>
<sequence length="212" mass="22688">MKPSLVFPLVLLFGVPAADAQTNPIFGALQSVQSVINQTKKLLPQTPESNAASDAQQSMSTREQQAQNNSAAISAADQAQYQAQTQRRQAAAKQASDQADAEAQAVENANIRRDAQRQQQAAAQAQSMPSPCPSVSPKLTAGAFIVACKNAGATEQQLLARLGALPMMQQALFTDIIQDIFDNNVTDQKKGDAIAKYDATCTARNNCQRIAW</sequence>
<accession>A0ABW8MGV3</accession>
<evidence type="ECO:0000313" key="4">
    <source>
        <dbReference type="Proteomes" id="UP001620514"/>
    </source>
</evidence>
<evidence type="ECO:0000313" key="3">
    <source>
        <dbReference type="EMBL" id="MFK4442909.1"/>
    </source>
</evidence>
<keyword evidence="4" id="KW-1185">Reference proteome</keyword>
<feature type="compositionally biased region" description="Low complexity" evidence="1">
    <location>
        <begin position="63"/>
        <end position="109"/>
    </location>
</feature>
<reference evidence="3 4" key="1">
    <citation type="submission" date="2024-10" db="EMBL/GenBank/DDBJ databases">
        <authorList>
            <person name="Deangelis K."/>
            <person name="Huntemann M."/>
            <person name="Clum A."/>
            <person name="Wang J."/>
            <person name="Palaniappan K."/>
            <person name="Ritter S."/>
            <person name="Chen I.-M."/>
            <person name="Stamatis D."/>
            <person name="Reddy T."/>
            <person name="O'Malley R."/>
            <person name="Daum C."/>
            <person name="Ng V."/>
            <person name="Ivanova N."/>
            <person name="Kyrpides N."/>
            <person name="Woyke T."/>
        </authorList>
    </citation>
    <scope>NUCLEOTIDE SEQUENCE [LARGE SCALE GENOMIC DNA]</scope>
    <source>
        <strain evidence="3 4">GAS97</strain>
    </source>
</reference>
<keyword evidence="3" id="KW-0969">Cilium</keyword>
<feature type="region of interest" description="Disordered" evidence="1">
    <location>
        <begin position="44"/>
        <end position="133"/>
    </location>
</feature>
<keyword evidence="3" id="KW-0282">Flagellum</keyword>
<gene>
    <name evidence="3" type="ORF">ABH943_002925</name>
</gene>
<dbReference type="RefSeq" id="WP_404607319.1">
    <property type="nucleotide sequence ID" value="NZ_JBIYDN010000007.1"/>
</dbReference>
<keyword evidence="3" id="KW-0966">Cell projection</keyword>
<proteinExistence type="predicted"/>
<evidence type="ECO:0000256" key="1">
    <source>
        <dbReference type="SAM" id="MobiDB-lite"/>
    </source>
</evidence>
<feature type="compositionally biased region" description="Polar residues" evidence="1">
    <location>
        <begin position="44"/>
        <end position="62"/>
    </location>
</feature>